<evidence type="ECO:0000256" key="1">
    <source>
        <dbReference type="SAM" id="MobiDB-lite"/>
    </source>
</evidence>
<protein>
    <submittedName>
        <fullName evidence="2">11058_t:CDS:1</fullName>
    </submittedName>
</protein>
<feature type="non-terminal residue" evidence="2">
    <location>
        <position position="1"/>
    </location>
</feature>
<comment type="caution">
    <text evidence="2">The sequence shown here is derived from an EMBL/GenBank/DDBJ whole genome shotgun (WGS) entry which is preliminary data.</text>
</comment>
<keyword evidence="3" id="KW-1185">Reference proteome</keyword>
<feature type="compositionally biased region" description="Polar residues" evidence="1">
    <location>
        <begin position="24"/>
        <end position="33"/>
    </location>
</feature>
<proteinExistence type="predicted"/>
<gene>
    <name evidence="2" type="ORF">RFULGI_LOCUS19902</name>
</gene>
<feature type="region of interest" description="Disordered" evidence="1">
    <location>
        <begin position="17"/>
        <end position="58"/>
    </location>
</feature>
<dbReference type="OrthoDB" id="2432613at2759"/>
<organism evidence="2 3">
    <name type="scientific">Racocetra fulgida</name>
    <dbReference type="NCBI Taxonomy" id="60492"/>
    <lineage>
        <taxon>Eukaryota</taxon>
        <taxon>Fungi</taxon>
        <taxon>Fungi incertae sedis</taxon>
        <taxon>Mucoromycota</taxon>
        <taxon>Glomeromycotina</taxon>
        <taxon>Glomeromycetes</taxon>
        <taxon>Diversisporales</taxon>
        <taxon>Gigasporaceae</taxon>
        <taxon>Racocetra</taxon>
    </lineage>
</organism>
<dbReference type="AlphaFoldDB" id="A0A9N9KGN3"/>
<evidence type="ECO:0000313" key="3">
    <source>
        <dbReference type="Proteomes" id="UP000789396"/>
    </source>
</evidence>
<sequence length="58" mass="5830">SVITAMMPTAPVTVVIPLKPTKPHSPSNPSSDPGTVIVIVNGPKSSSPKSTNAFDSGS</sequence>
<evidence type="ECO:0000313" key="2">
    <source>
        <dbReference type="EMBL" id="CAG8824269.1"/>
    </source>
</evidence>
<feature type="non-terminal residue" evidence="2">
    <location>
        <position position="58"/>
    </location>
</feature>
<dbReference type="Proteomes" id="UP000789396">
    <property type="component" value="Unassembled WGS sequence"/>
</dbReference>
<feature type="compositionally biased region" description="Polar residues" evidence="1">
    <location>
        <begin position="43"/>
        <end position="58"/>
    </location>
</feature>
<name>A0A9N9KGN3_9GLOM</name>
<reference evidence="2" key="1">
    <citation type="submission" date="2021-06" db="EMBL/GenBank/DDBJ databases">
        <authorList>
            <person name="Kallberg Y."/>
            <person name="Tangrot J."/>
            <person name="Rosling A."/>
        </authorList>
    </citation>
    <scope>NUCLEOTIDE SEQUENCE</scope>
    <source>
        <strain evidence="2">IN212</strain>
    </source>
</reference>
<dbReference type="EMBL" id="CAJVPZ010105167">
    <property type="protein sequence ID" value="CAG8824269.1"/>
    <property type="molecule type" value="Genomic_DNA"/>
</dbReference>
<accession>A0A9N9KGN3</accession>